<name>A0AAU8H2Z2_9BACT</name>
<dbReference type="RefSeq" id="WP_353686781.1">
    <property type="nucleotide sequence ID" value="NZ_CP144374.1"/>
</dbReference>
<dbReference type="InterPro" id="IPR010165">
    <property type="entry name" value="CRISPR-Cmr3_IIIB"/>
</dbReference>
<accession>A0AAU8H2Z2</accession>
<gene>
    <name evidence="1" type="primary">cmr3</name>
    <name evidence="1" type="ORF">V4D31_03060</name>
</gene>
<dbReference type="KEGG" id="tob:V4D31_03060"/>
<proteinExistence type="predicted"/>
<organism evidence="1">
    <name type="scientific">Thermodesulfovibrio obliviosus</name>
    <dbReference type="NCBI Taxonomy" id="3118332"/>
    <lineage>
        <taxon>Bacteria</taxon>
        <taxon>Pseudomonadati</taxon>
        <taxon>Nitrospirota</taxon>
        <taxon>Thermodesulfovibrionia</taxon>
        <taxon>Thermodesulfovibrionales</taxon>
        <taxon>Thermodesulfovibrionaceae</taxon>
        <taxon>Thermodesulfovibrio</taxon>
    </lineage>
</organism>
<dbReference type="CDD" id="cd09748">
    <property type="entry name" value="Cmr3_III-B"/>
    <property type="match status" value="1"/>
</dbReference>
<protein>
    <submittedName>
        <fullName evidence="1">Type III-B CRISPR module-associated protein Cmr3</fullName>
    </submittedName>
</protein>
<dbReference type="InterPro" id="IPR019117">
    <property type="entry name" value="CRISPR-assoc_protein_Cmr3"/>
</dbReference>
<evidence type="ECO:0000313" key="1">
    <source>
        <dbReference type="EMBL" id="XCH49148.1"/>
    </source>
</evidence>
<dbReference type="Gene3D" id="3.30.70.2940">
    <property type="match status" value="1"/>
</dbReference>
<sequence length="369" mass="42506">MFYKIKPLDTLFFRDGRPFSMGAETWANPVFPPYPSTVYGAIRTWLIFEWGNLEKFKKGELKEELGTLENKGSLKIKGPLLALEDILYFPVPKDLLKEKGKKDEKLYDIDLVNKPEIFISDYNLAKCLVNKSDTELEEADELLDRDRLKDYLEGKEITNYTKYTENTEKDKLFTKELKTGIKRSRKTLSSEEGYLYRIPMIRLDKKASLYIEIEGINNYPEKGLIQLGGEGKTAQIEKIQNSLMESLQNVKFKFENRRFKIYFAIPAIFKKGWLPDWIDESSFEGEFNGIKLKLIACAIGKFVLIGGWDLARKKPKPMYKAVPAGSVYYFEILDDSTPDKIKDAFHLKNISDINSEDGFGLSLVGEVKL</sequence>
<dbReference type="EMBL" id="CP144374">
    <property type="protein sequence ID" value="XCH49148.1"/>
    <property type="molecule type" value="Genomic_DNA"/>
</dbReference>
<dbReference type="AlphaFoldDB" id="A0AAU8H2Z2"/>
<reference evidence="1" key="1">
    <citation type="submission" date="2024-01" db="EMBL/GenBank/DDBJ databases">
        <title>The first autotrophic representatives of the genus Thermodesulfovibrio.</title>
        <authorList>
            <person name="Maltseva A.I."/>
            <person name="Elcheninov A.G."/>
            <person name="Kublanov I.V."/>
            <person name="Lebedinsky A.V."/>
            <person name="Frolov E.N."/>
        </authorList>
    </citation>
    <scope>NUCLEOTIDE SEQUENCE</scope>
    <source>
        <strain evidence="1">3462-1</strain>
    </source>
</reference>
<dbReference type="NCBIfam" id="TIGR01888">
    <property type="entry name" value="cas_cmr3"/>
    <property type="match status" value="1"/>
</dbReference>
<dbReference type="Pfam" id="PF09700">
    <property type="entry name" value="Cas_Cmr3"/>
    <property type="match status" value="1"/>
</dbReference>
<dbReference type="Gene3D" id="2.60.40.4350">
    <property type="match status" value="1"/>
</dbReference>